<organism evidence="1 2">
    <name type="scientific">Cetraspora pellucida</name>
    <dbReference type="NCBI Taxonomy" id="1433469"/>
    <lineage>
        <taxon>Eukaryota</taxon>
        <taxon>Fungi</taxon>
        <taxon>Fungi incertae sedis</taxon>
        <taxon>Mucoromycota</taxon>
        <taxon>Glomeromycotina</taxon>
        <taxon>Glomeromycetes</taxon>
        <taxon>Diversisporales</taxon>
        <taxon>Gigasporaceae</taxon>
        <taxon>Cetraspora</taxon>
    </lineage>
</organism>
<dbReference type="EMBL" id="CAJVPW010013018">
    <property type="protein sequence ID" value="CAG8640903.1"/>
    <property type="molecule type" value="Genomic_DNA"/>
</dbReference>
<evidence type="ECO:0000313" key="2">
    <source>
        <dbReference type="Proteomes" id="UP000789366"/>
    </source>
</evidence>
<gene>
    <name evidence="1" type="ORF">SPELUC_LOCUS8564</name>
</gene>
<feature type="non-terminal residue" evidence="1">
    <location>
        <position position="134"/>
    </location>
</feature>
<sequence>DVLDTIEIQTDSIMDLDDDMGESARKELQLYIEGMTKQMLKKRKLTEFNIGDFVRIGIPKIDRFAIDHPNLPCKVIGKTENQQYRLGCKYGIINVCYSSGEIETLGTSTYPELDIIPSDQISVREASRLQSVGL</sequence>
<dbReference type="Proteomes" id="UP000789366">
    <property type="component" value="Unassembled WGS sequence"/>
</dbReference>
<proteinExistence type="predicted"/>
<comment type="caution">
    <text evidence="1">The sequence shown here is derived from an EMBL/GenBank/DDBJ whole genome shotgun (WGS) entry which is preliminary data.</text>
</comment>
<protein>
    <submittedName>
        <fullName evidence="1">8839_t:CDS:1</fullName>
    </submittedName>
</protein>
<evidence type="ECO:0000313" key="1">
    <source>
        <dbReference type="EMBL" id="CAG8640903.1"/>
    </source>
</evidence>
<feature type="non-terminal residue" evidence="1">
    <location>
        <position position="1"/>
    </location>
</feature>
<name>A0ACA9N9N2_9GLOM</name>
<accession>A0ACA9N9N2</accession>
<reference evidence="1" key="1">
    <citation type="submission" date="2021-06" db="EMBL/GenBank/DDBJ databases">
        <authorList>
            <person name="Kallberg Y."/>
            <person name="Tangrot J."/>
            <person name="Rosling A."/>
        </authorList>
    </citation>
    <scope>NUCLEOTIDE SEQUENCE</scope>
    <source>
        <strain evidence="1">28 12/20/2015</strain>
    </source>
</reference>
<keyword evidence="2" id="KW-1185">Reference proteome</keyword>